<dbReference type="Pfam" id="PF01529">
    <property type="entry name" value="DHHC"/>
    <property type="match status" value="1"/>
</dbReference>
<evidence type="ECO:0000259" key="8">
    <source>
        <dbReference type="Pfam" id="PF01529"/>
    </source>
</evidence>
<feature type="transmembrane region" description="Helical" evidence="7">
    <location>
        <begin position="12"/>
        <end position="29"/>
    </location>
</feature>
<keyword evidence="10" id="KW-1185">Reference proteome</keyword>
<dbReference type="GO" id="GO:0016020">
    <property type="term" value="C:membrane"/>
    <property type="evidence" value="ECO:0007669"/>
    <property type="project" value="UniProtKB-SubCell"/>
</dbReference>
<evidence type="ECO:0000256" key="3">
    <source>
        <dbReference type="ARBA" id="ARBA00022692"/>
    </source>
</evidence>
<evidence type="ECO:0000256" key="7">
    <source>
        <dbReference type="RuleBase" id="RU079119"/>
    </source>
</evidence>
<comment type="catalytic activity">
    <reaction evidence="7">
        <text>L-cysteinyl-[protein] + hexadecanoyl-CoA = S-hexadecanoyl-L-cysteinyl-[protein] + CoA</text>
        <dbReference type="Rhea" id="RHEA:36683"/>
        <dbReference type="Rhea" id="RHEA-COMP:10131"/>
        <dbReference type="Rhea" id="RHEA-COMP:11032"/>
        <dbReference type="ChEBI" id="CHEBI:29950"/>
        <dbReference type="ChEBI" id="CHEBI:57287"/>
        <dbReference type="ChEBI" id="CHEBI:57379"/>
        <dbReference type="ChEBI" id="CHEBI:74151"/>
        <dbReference type="EC" id="2.3.1.225"/>
    </reaction>
</comment>
<dbReference type="EC" id="2.3.1.225" evidence="7"/>
<comment type="subcellular location">
    <subcellularLocation>
        <location evidence="1">Membrane</location>
        <topology evidence="1">Multi-pass membrane protein</topology>
    </subcellularLocation>
</comment>
<dbReference type="AlphaFoldDB" id="A0A9P0G5R7"/>
<dbReference type="InterPro" id="IPR001594">
    <property type="entry name" value="Palmitoyltrfase_DHHC"/>
</dbReference>
<evidence type="ECO:0000256" key="1">
    <source>
        <dbReference type="ARBA" id="ARBA00004141"/>
    </source>
</evidence>
<dbReference type="OrthoDB" id="302728at2759"/>
<feature type="transmembrane region" description="Helical" evidence="7">
    <location>
        <begin position="165"/>
        <end position="183"/>
    </location>
</feature>
<gene>
    <name evidence="9" type="ORF">PSYICH_LOCUS505</name>
</gene>
<feature type="transmembrane region" description="Helical" evidence="7">
    <location>
        <begin position="190"/>
        <end position="211"/>
    </location>
</feature>
<name>A0A9P0G5R7_9CUCU</name>
<dbReference type="EMBL" id="OV651813">
    <property type="protein sequence ID" value="CAH1098976.1"/>
    <property type="molecule type" value="Genomic_DNA"/>
</dbReference>
<keyword evidence="3 7" id="KW-0812">Transmembrane</keyword>
<feature type="transmembrane region" description="Helical" evidence="7">
    <location>
        <begin position="134"/>
        <end position="153"/>
    </location>
</feature>
<reference evidence="9" key="1">
    <citation type="submission" date="2022-01" db="EMBL/GenBank/DDBJ databases">
        <authorList>
            <person name="King R."/>
        </authorList>
    </citation>
    <scope>NUCLEOTIDE SEQUENCE</scope>
</reference>
<dbReference type="PROSITE" id="PS50216">
    <property type="entry name" value="DHHC"/>
    <property type="match status" value="1"/>
</dbReference>
<sequence length="274" mass="32340">MRIRTDIYPKAIRDAFATGFMFVTMPIVYYFELFIVSPRYNGVDSPAHYFHFICGTVIIFNIYANLVAIMMSKTSIKGLVLSIERRPDWRYCAVCETLAPPRSRHCNVCNVCILKRDHHCKFTSCCIGFENHRYYIVFLVYLLSGCLYASYYNLNFVADHIHFNWSWKSLIKLIFSFHTFFAIEWTEYHIYILVIIIVLLATLFTGALLIFHVNLMLRSVVTNERNITKYNRGKLENIKLTLGERWYLVWLSPWIESKLPCDGINWEKMSVKEQ</sequence>
<comment type="similarity">
    <text evidence="7">Belongs to the DHHC palmitoyltransferase family.</text>
</comment>
<accession>A0A9P0G5R7</accession>
<dbReference type="Proteomes" id="UP001153636">
    <property type="component" value="Chromosome 1"/>
</dbReference>
<evidence type="ECO:0000256" key="6">
    <source>
        <dbReference type="ARBA" id="ARBA00023315"/>
    </source>
</evidence>
<dbReference type="InterPro" id="IPR039859">
    <property type="entry name" value="PFA4/ZDH16/20/ERF2-like"/>
</dbReference>
<evidence type="ECO:0000256" key="2">
    <source>
        <dbReference type="ARBA" id="ARBA00022679"/>
    </source>
</evidence>
<evidence type="ECO:0000313" key="9">
    <source>
        <dbReference type="EMBL" id="CAH1098976.1"/>
    </source>
</evidence>
<evidence type="ECO:0000256" key="5">
    <source>
        <dbReference type="ARBA" id="ARBA00023136"/>
    </source>
</evidence>
<keyword evidence="2 7" id="KW-0808">Transferase</keyword>
<feature type="transmembrane region" description="Helical" evidence="7">
    <location>
        <begin position="49"/>
        <end position="69"/>
    </location>
</feature>
<dbReference type="PANTHER" id="PTHR12246">
    <property type="entry name" value="PALMITOYLTRANSFERASE ZDHHC16"/>
    <property type="match status" value="1"/>
</dbReference>
<proteinExistence type="inferred from homology"/>
<feature type="domain" description="Palmitoyltransferase DHHC" evidence="8">
    <location>
        <begin position="89"/>
        <end position="225"/>
    </location>
</feature>
<evidence type="ECO:0000256" key="4">
    <source>
        <dbReference type="ARBA" id="ARBA00022989"/>
    </source>
</evidence>
<comment type="domain">
    <text evidence="7">The DHHC domain is required for palmitoyltransferase activity.</text>
</comment>
<dbReference type="GO" id="GO:0019706">
    <property type="term" value="F:protein-cysteine S-palmitoyltransferase activity"/>
    <property type="evidence" value="ECO:0007669"/>
    <property type="project" value="UniProtKB-EC"/>
</dbReference>
<keyword evidence="5 7" id="KW-0472">Membrane</keyword>
<keyword evidence="6 7" id="KW-0012">Acyltransferase</keyword>
<evidence type="ECO:0000313" key="10">
    <source>
        <dbReference type="Proteomes" id="UP001153636"/>
    </source>
</evidence>
<organism evidence="9 10">
    <name type="scientific">Psylliodes chrysocephalus</name>
    <dbReference type="NCBI Taxonomy" id="3402493"/>
    <lineage>
        <taxon>Eukaryota</taxon>
        <taxon>Metazoa</taxon>
        <taxon>Ecdysozoa</taxon>
        <taxon>Arthropoda</taxon>
        <taxon>Hexapoda</taxon>
        <taxon>Insecta</taxon>
        <taxon>Pterygota</taxon>
        <taxon>Neoptera</taxon>
        <taxon>Endopterygota</taxon>
        <taxon>Coleoptera</taxon>
        <taxon>Polyphaga</taxon>
        <taxon>Cucujiformia</taxon>
        <taxon>Chrysomeloidea</taxon>
        <taxon>Chrysomelidae</taxon>
        <taxon>Galerucinae</taxon>
        <taxon>Alticini</taxon>
        <taxon>Psylliodes</taxon>
    </lineage>
</organism>
<keyword evidence="4 7" id="KW-1133">Transmembrane helix</keyword>
<protein>
    <recommendedName>
        <fullName evidence="7">Palmitoyltransferase</fullName>
        <ecNumber evidence="7">2.3.1.225</ecNumber>
    </recommendedName>
</protein>